<name>A0A6J1RMI1_9HYME</name>
<dbReference type="RefSeq" id="XP_024876578.1">
    <property type="nucleotide sequence ID" value="XM_025020810.1"/>
</dbReference>
<keyword evidence="1" id="KW-0175">Coiled coil</keyword>
<sequence>MGSSSDELTFQLNDDIFCFNTKKMKIKDVKSIKEDDKYAVKYLINLIENEFINLQDPLQIIYKIVNNEQIVIYEADKEESCQLQSELEQAAEEDGTRGAKKRSEWGKQDTEILLEKYEIYVKLVGPMKKFKNKKVMWEKIAQDIEDTIGRKYTSIQVENRFKTLLKRKKDAIQHNKRSGNDRVDVPYEDQLEKIASLDDSIKQEMLMSINNTRILKNNESSSDQSTSSSSAVKMIPEKKTVHFLKRKIEKETKENKKKSVQETLLEIHQLKEESKEKRHKEKLALIEKLFKKDM</sequence>
<dbReference type="Proteomes" id="UP000504618">
    <property type="component" value="Unplaced"/>
</dbReference>
<evidence type="ECO:0000256" key="1">
    <source>
        <dbReference type="SAM" id="Coils"/>
    </source>
</evidence>
<reference evidence="3 4" key="1">
    <citation type="submission" date="2025-04" db="UniProtKB">
        <authorList>
            <consortium name="RefSeq"/>
        </authorList>
    </citation>
    <scope>IDENTIFICATION</scope>
    <source>
        <tissue evidence="3 4">Whole body</tissue>
    </source>
</reference>
<evidence type="ECO:0000313" key="2">
    <source>
        <dbReference type="Proteomes" id="UP000504618"/>
    </source>
</evidence>
<evidence type="ECO:0000313" key="3">
    <source>
        <dbReference type="RefSeq" id="XP_024876578.1"/>
    </source>
</evidence>
<evidence type="ECO:0000313" key="4">
    <source>
        <dbReference type="RefSeq" id="XP_024893895.1"/>
    </source>
</evidence>
<proteinExistence type="predicted"/>
<dbReference type="RefSeq" id="XP_024893895.1">
    <property type="nucleotide sequence ID" value="XM_025038127.1"/>
</dbReference>
<dbReference type="AlphaFoldDB" id="A0A6J1RMI1"/>
<dbReference type="OrthoDB" id="6776802at2759"/>
<feature type="coiled-coil region" evidence="1">
    <location>
        <begin position="253"/>
        <end position="280"/>
    </location>
</feature>
<gene>
    <name evidence="4" type="primary">LOC112468781</name>
    <name evidence="3" type="synonym">LOC112457638</name>
</gene>
<organism evidence="2 4">
    <name type="scientific">Temnothorax curvispinosus</name>
    <dbReference type="NCBI Taxonomy" id="300111"/>
    <lineage>
        <taxon>Eukaryota</taxon>
        <taxon>Metazoa</taxon>
        <taxon>Ecdysozoa</taxon>
        <taxon>Arthropoda</taxon>
        <taxon>Hexapoda</taxon>
        <taxon>Insecta</taxon>
        <taxon>Pterygota</taxon>
        <taxon>Neoptera</taxon>
        <taxon>Endopterygota</taxon>
        <taxon>Hymenoptera</taxon>
        <taxon>Apocrita</taxon>
        <taxon>Aculeata</taxon>
        <taxon>Formicoidea</taxon>
        <taxon>Formicidae</taxon>
        <taxon>Myrmicinae</taxon>
        <taxon>Temnothorax</taxon>
    </lineage>
</organism>
<keyword evidence="2" id="KW-1185">Reference proteome</keyword>
<accession>A0A6J1RMI1</accession>
<protein>
    <submittedName>
        <fullName evidence="3">Uncharacterized protein LOC112457638</fullName>
    </submittedName>
    <submittedName>
        <fullName evidence="4">Uncharacterized protein LOC112468781</fullName>
    </submittedName>
</protein>
<dbReference type="GeneID" id="112468781"/>